<comment type="caution">
    <text evidence="10">The sequence shown here is derived from an EMBL/GenBank/DDBJ whole genome shotgun (WGS) entry which is preliminary data.</text>
</comment>
<evidence type="ECO:0000313" key="10">
    <source>
        <dbReference type="EMBL" id="KON84479.1"/>
    </source>
</evidence>
<feature type="transmembrane region" description="Helical" evidence="9">
    <location>
        <begin position="191"/>
        <end position="211"/>
    </location>
</feature>
<evidence type="ECO:0000256" key="2">
    <source>
        <dbReference type="ARBA" id="ARBA00008540"/>
    </source>
</evidence>
<dbReference type="Proteomes" id="UP000037405">
    <property type="component" value="Unassembled WGS sequence"/>
</dbReference>
<evidence type="ECO:0000256" key="9">
    <source>
        <dbReference type="RuleBase" id="RU362122"/>
    </source>
</evidence>
<dbReference type="InterPro" id="IPR004685">
    <property type="entry name" value="Brnchd-chn_aa_trnsp_Livcs"/>
</dbReference>
<dbReference type="Pfam" id="PF05525">
    <property type="entry name" value="Branch_AA_trans"/>
    <property type="match status" value="1"/>
</dbReference>
<dbReference type="PANTHER" id="PTHR30588">
    <property type="entry name" value="BRANCHED-CHAIN AMINO ACID TRANSPORT SYSTEM 2 CARRIER PROTEIN"/>
    <property type="match status" value="1"/>
</dbReference>
<keyword evidence="11" id="KW-1185">Reference proteome</keyword>
<protein>
    <recommendedName>
        <fullName evidence="9">Branched-chain amino acid transport system carrier protein</fullName>
    </recommendedName>
</protein>
<dbReference type="EMBL" id="LGUE01000004">
    <property type="protein sequence ID" value="KON84479.1"/>
    <property type="molecule type" value="Genomic_DNA"/>
</dbReference>
<feature type="transmembrane region" description="Helical" evidence="9">
    <location>
        <begin position="408"/>
        <end position="425"/>
    </location>
</feature>
<name>A0A0M0G3V9_9BACI</name>
<dbReference type="GO" id="GO:0015190">
    <property type="term" value="F:L-leucine transmembrane transporter activity"/>
    <property type="evidence" value="ECO:0007669"/>
    <property type="project" value="TreeGrafter"/>
</dbReference>
<gene>
    <name evidence="10" type="ORF">AF331_10475</name>
</gene>
<keyword evidence="7 9" id="KW-1133">Transmembrane helix</keyword>
<reference evidence="11" key="1">
    <citation type="submission" date="2015-07" db="EMBL/GenBank/DDBJ databases">
        <title>Fjat-14235 jcm11544.</title>
        <authorList>
            <person name="Liu B."/>
            <person name="Wang J."/>
            <person name="Zhu Y."/>
            <person name="Liu G."/>
            <person name="Chen Q."/>
            <person name="Chen Z."/>
            <person name="Lan J."/>
            <person name="Che J."/>
            <person name="Ge C."/>
            <person name="Shi H."/>
            <person name="Pan Z."/>
            <person name="Liu X."/>
        </authorList>
    </citation>
    <scope>NUCLEOTIDE SEQUENCE [LARGE SCALE GENOMIC DNA]</scope>
    <source>
        <strain evidence="11">JCM 11544</strain>
    </source>
</reference>
<keyword evidence="8 9" id="KW-0472">Membrane</keyword>
<keyword evidence="5 9" id="KW-0812">Transmembrane</keyword>
<comment type="function">
    <text evidence="9">Component of the transport system for branched-chain amino acids.</text>
</comment>
<comment type="similarity">
    <text evidence="2 9">Belongs to the branched chain amino acid transporter family.</text>
</comment>
<feature type="transmembrane region" description="Helical" evidence="9">
    <location>
        <begin position="148"/>
        <end position="171"/>
    </location>
</feature>
<evidence type="ECO:0000256" key="6">
    <source>
        <dbReference type="ARBA" id="ARBA00022970"/>
    </source>
</evidence>
<organism evidence="10 11">
    <name type="scientific">Rossellomorea marisflavi</name>
    <dbReference type="NCBI Taxonomy" id="189381"/>
    <lineage>
        <taxon>Bacteria</taxon>
        <taxon>Bacillati</taxon>
        <taxon>Bacillota</taxon>
        <taxon>Bacilli</taxon>
        <taxon>Bacillales</taxon>
        <taxon>Bacillaceae</taxon>
        <taxon>Rossellomorea</taxon>
    </lineage>
</organism>
<keyword evidence="4" id="KW-1003">Cell membrane</keyword>
<sequence length="440" mass="47616">MTNKKHMIIAGFMLFSLFFGAGNLIFPPTLGMESGNAFIPAITGFILSAVFLPLITIITVSLSKNGLLSIGERVHPLFGMIFAVIVYLSIGAFYGIPRAANVAFELGFEQILPVQGHMPLFLFSLIFFGLTFVICLNPKKAIDLVGQWLTPALLIVLAFLFIKAFFTYSYGEAPTSVKFQDSPFLTGFIEGYYTMDAIAALAFGIVIINGFRSKGMSKRSELVKGTIGAGSIAAVGLILVYVSLGWIGRVIPADQAVANGAELLVLASGQLFGPSGNLIFGAIVILACLTTCVGLINACAQFFQERFTALSYKGYVGVFTLIGLLFTNLGLNMILKIAGPLLSLIYPVAIVLVVLSLAQHFLGKSRRMFILSVGMTGAFSLYETFHSFNLVPKVLEQAVDWIPLSANGLEWTLPALLCAIIGFVWDHISGYRRTSEQWHG</sequence>
<keyword evidence="6 9" id="KW-0029">Amino-acid transport</keyword>
<dbReference type="PATRIC" id="fig|189381.12.peg.2101"/>
<evidence type="ECO:0000256" key="4">
    <source>
        <dbReference type="ARBA" id="ARBA00022475"/>
    </source>
</evidence>
<feature type="transmembrane region" description="Helical" evidence="9">
    <location>
        <begin position="315"/>
        <end position="335"/>
    </location>
</feature>
<evidence type="ECO:0000256" key="5">
    <source>
        <dbReference type="ARBA" id="ARBA00022692"/>
    </source>
</evidence>
<keyword evidence="3 9" id="KW-0813">Transport</keyword>
<evidence type="ECO:0000256" key="3">
    <source>
        <dbReference type="ARBA" id="ARBA00022448"/>
    </source>
</evidence>
<dbReference type="GO" id="GO:0015818">
    <property type="term" value="P:isoleucine transport"/>
    <property type="evidence" value="ECO:0007669"/>
    <property type="project" value="TreeGrafter"/>
</dbReference>
<dbReference type="PANTHER" id="PTHR30588:SF0">
    <property type="entry name" value="BRANCHED-CHAIN AMINO ACID PERMEASE BRNQ"/>
    <property type="match status" value="1"/>
</dbReference>
<dbReference type="OrthoDB" id="9783920at2"/>
<evidence type="ECO:0000313" key="11">
    <source>
        <dbReference type="Proteomes" id="UP000037405"/>
    </source>
</evidence>
<feature type="transmembrane region" description="Helical" evidence="9">
    <location>
        <begin position="38"/>
        <end position="62"/>
    </location>
</feature>
<dbReference type="GO" id="GO:0015188">
    <property type="term" value="F:L-isoleucine transmembrane transporter activity"/>
    <property type="evidence" value="ECO:0007669"/>
    <property type="project" value="TreeGrafter"/>
</dbReference>
<dbReference type="RefSeq" id="WP_053428077.1">
    <property type="nucleotide sequence ID" value="NZ_LGUE01000004.1"/>
</dbReference>
<feature type="transmembrane region" description="Helical" evidence="9">
    <location>
        <begin position="341"/>
        <end position="362"/>
    </location>
</feature>
<dbReference type="GO" id="GO:0005304">
    <property type="term" value="F:L-valine transmembrane transporter activity"/>
    <property type="evidence" value="ECO:0007669"/>
    <property type="project" value="TreeGrafter"/>
</dbReference>
<dbReference type="AlphaFoldDB" id="A0A0M0G3V9"/>
<evidence type="ECO:0000256" key="8">
    <source>
        <dbReference type="ARBA" id="ARBA00023136"/>
    </source>
</evidence>
<dbReference type="GO" id="GO:0005886">
    <property type="term" value="C:plasma membrane"/>
    <property type="evidence" value="ECO:0007669"/>
    <property type="project" value="UniProtKB-SubCell"/>
</dbReference>
<evidence type="ECO:0000256" key="7">
    <source>
        <dbReference type="ARBA" id="ARBA00022989"/>
    </source>
</evidence>
<comment type="subcellular location">
    <subcellularLocation>
        <location evidence="1 9">Cell membrane</location>
        <topology evidence="1 9">Multi-pass membrane protein</topology>
    </subcellularLocation>
</comment>
<feature type="transmembrane region" description="Helical" evidence="9">
    <location>
        <begin position="116"/>
        <end position="136"/>
    </location>
</feature>
<feature type="transmembrane region" description="Helical" evidence="9">
    <location>
        <begin position="223"/>
        <end position="244"/>
    </location>
</feature>
<dbReference type="NCBIfam" id="TIGR00796">
    <property type="entry name" value="livcs"/>
    <property type="match status" value="1"/>
</dbReference>
<feature type="transmembrane region" description="Helical" evidence="9">
    <location>
        <begin position="74"/>
        <end position="96"/>
    </location>
</feature>
<proteinExistence type="inferred from homology"/>
<feature type="transmembrane region" description="Helical" evidence="9">
    <location>
        <begin position="278"/>
        <end position="303"/>
    </location>
</feature>
<dbReference type="GO" id="GO:0015820">
    <property type="term" value="P:L-leucine transport"/>
    <property type="evidence" value="ECO:0007669"/>
    <property type="project" value="TreeGrafter"/>
</dbReference>
<feature type="transmembrane region" description="Helical" evidence="9">
    <location>
        <begin position="7"/>
        <end position="26"/>
    </location>
</feature>
<feature type="transmembrane region" description="Helical" evidence="9">
    <location>
        <begin position="369"/>
        <end position="388"/>
    </location>
</feature>
<accession>A0A0M0G3V9</accession>
<evidence type="ECO:0000256" key="1">
    <source>
        <dbReference type="ARBA" id="ARBA00004651"/>
    </source>
</evidence>